<evidence type="ECO:0000313" key="1">
    <source>
        <dbReference type="EMBL" id="EMD32385.1"/>
    </source>
</evidence>
<name>M2QJU8_CERS8</name>
<accession>M2QJU8</accession>
<dbReference type="AlphaFoldDB" id="M2QJU8"/>
<protein>
    <submittedName>
        <fullName evidence="1">Uncharacterized protein</fullName>
    </submittedName>
</protein>
<gene>
    <name evidence="1" type="ORF">CERSUDRAFT_27689</name>
</gene>
<organism evidence="1 2">
    <name type="scientific">Ceriporiopsis subvermispora (strain B)</name>
    <name type="common">White-rot fungus</name>
    <name type="synonym">Gelatoporia subvermispora</name>
    <dbReference type="NCBI Taxonomy" id="914234"/>
    <lineage>
        <taxon>Eukaryota</taxon>
        <taxon>Fungi</taxon>
        <taxon>Dikarya</taxon>
        <taxon>Basidiomycota</taxon>
        <taxon>Agaricomycotina</taxon>
        <taxon>Agaricomycetes</taxon>
        <taxon>Polyporales</taxon>
        <taxon>Gelatoporiaceae</taxon>
        <taxon>Gelatoporia</taxon>
    </lineage>
</organism>
<keyword evidence="2" id="KW-1185">Reference proteome</keyword>
<dbReference type="OrthoDB" id="3263055at2759"/>
<feature type="non-terminal residue" evidence="1">
    <location>
        <position position="1"/>
    </location>
</feature>
<proteinExistence type="predicted"/>
<evidence type="ECO:0000313" key="2">
    <source>
        <dbReference type="Proteomes" id="UP000016930"/>
    </source>
</evidence>
<sequence length="55" mass="6204">FARLWIACKCGILLTGGNFRILDTLHQIFASHLVYTYTVTNFGDIVALITETWSV</sequence>
<dbReference type="Proteomes" id="UP000016930">
    <property type="component" value="Unassembled WGS sequence"/>
</dbReference>
<feature type="non-terminal residue" evidence="1">
    <location>
        <position position="55"/>
    </location>
</feature>
<reference evidence="1 2" key="1">
    <citation type="journal article" date="2012" name="Proc. Natl. Acad. Sci. U.S.A.">
        <title>Comparative genomics of Ceriporiopsis subvermispora and Phanerochaete chrysosporium provide insight into selective ligninolysis.</title>
        <authorList>
            <person name="Fernandez-Fueyo E."/>
            <person name="Ruiz-Duenas F.J."/>
            <person name="Ferreira P."/>
            <person name="Floudas D."/>
            <person name="Hibbett D.S."/>
            <person name="Canessa P."/>
            <person name="Larrondo L.F."/>
            <person name="James T.Y."/>
            <person name="Seelenfreund D."/>
            <person name="Lobos S."/>
            <person name="Polanco R."/>
            <person name="Tello M."/>
            <person name="Honda Y."/>
            <person name="Watanabe T."/>
            <person name="Watanabe T."/>
            <person name="Ryu J.S."/>
            <person name="Kubicek C.P."/>
            <person name="Schmoll M."/>
            <person name="Gaskell J."/>
            <person name="Hammel K.E."/>
            <person name="St John F.J."/>
            <person name="Vanden Wymelenberg A."/>
            <person name="Sabat G."/>
            <person name="Splinter BonDurant S."/>
            <person name="Syed K."/>
            <person name="Yadav J.S."/>
            <person name="Doddapaneni H."/>
            <person name="Subramanian V."/>
            <person name="Lavin J.L."/>
            <person name="Oguiza J.A."/>
            <person name="Perez G."/>
            <person name="Pisabarro A.G."/>
            <person name="Ramirez L."/>
            <person name="Santoyo F."/>
            <person name="Master E."/>
            <person name="Coutinho P.M."/>
            <person name="Henrissat B."/>
            <person name="Lombard V."/>
            <person name="Magnuson J.K."/>
            <person name="Kuees U."/>
            <person name="Hori C."/>
            <person name="Igarashi K."/>
            <person name="Samejima M."/>
            <person name="Held B.W."/>
            <person name="Barry K.W."/>
            <person name="LaButti K.M."/>
            <person name="Lapidus A."/>
            <person name="Lindquist E.A."/>
            <person name="Lucas S.M."/>
            <person name="Riley R."/>
            <person name="Salamov A.A."/>
            <person name="Hoffmeister D."/>
            <person name="Schwenk D."/>
            <person name="Hadar Y."/>
            <person name="Yarden O."/>
            <person name="de Vries R.P."/>
            <person name="Wiebenga A."/>
            <person name="Stenlid J."/>
            <person name="Eastwood D."/>
            <person name="Grigoriev I.V."/>
            <person name="Berka R.M."/>
            <person name="Blanchette R.A."/>
            <person name="Kersten P."/>
            <person name="Martinez A.T."/>
            <person name="Vicuna R."/>
            <person name="Cullen D."/>
        </authorList>
    </citation>
    <scope>NUCLEOTIDE SEQUENCE [LARGE SCALE GENOMIC DNA]</scope>
    <source>
        <strain evidence="1 2">B</strain>
    </source>
</reference>
<dbReference type="EMBL" id="KB445811">
    <property type="protein sequence ID" value="EMD32385.1"/>
    <property type="molecule type" value="Genomic_DNA"/>
</dbReference>
<dbReference type="HOGENOM" id="CLU_3037852_0_0_1"/>